<evidence type="ECO:0000313" key="2">
    <source>
        <dbReference type="EMBL" id="HJF86865.1"/>
    </source>
</evidence>
<comment type="caution">
    <text evidence="2">The sequence shown here is derived from an EMBL/GenBank/DDBJ whole genome shotgun (WGS) entry which is preliminary data.</text>
</comment>
<reference evidence="2" key="1">
    <citation type="journal article" date="2021" name="PeerJ">
        <title>Extensive microbial diversity within the chicken gut microbiome revealed by metagenomics and culture.</title>
        <authorList>
            <person name="Gilroy R."/>
            <person name="Ravi A."/>
            <person name="Getino M."/>
            <person name="Pursley I."/>
            <person name="Horton D.L."/>
            <person name="Alikhan N.F."/>
            <person name="Baker D."/>
            <person name="Gharbi K."/>
            <person name="Hall N."/>
            <person name="Watson M."/>
            <person name="Adriaenssens E.M."/>
            <person name="Foster-Nyarko E."/>
            <person name="Jarju S."/>
            <person name="Secka A."/>
            <person name="Antonio M."/>
            <person name="Oren A."/>
            <person name="Chaudhuri R.R."/>
            <person name="La Ragione R."/>
            <person name="Hildebrand F."/>
            <person name="Pallen M.J."/>
        </authorList>
    </citation>
    <scope>NUCLEOTIDE SEQUENCE</scope>
    <source>
        <strain evidence="2">7886</strain>
    </source>
</reference>
<reference evidence="2" key="2">
    <citation type="submission" date="2021-09" db="EMBL/GenBank/DDBJ databases">
        <authorList>
            <person name="Gilroy R."/>
        </authorList>
    </citation>
    <scope>NUCLEOTIDE SEQUENCE</scope>
    <source>
        <strain evidence="2">7886</strain>
    </source>
</reference>
<feature type="domain" description="BD-FAE-like" evidence="1">
    <location>
        <begin position="91"/>
        <end position="188"/>
    </location>
</feature>
<gene>
    <name evidence="2" type="ORF">K8V88_05450</name>
</gene>
<name>A0A921L991_9LACO</name>
<dbReference type="EMBL" id="DYWC01000122">
    <property type="protein sequence ID" value="HJF86865.1"/>
    <property type="molecule type" value="Genomic_DNA"/>
</dbReference>
<evidence type="ECO:0000313" key="3">
    <source>
        <dbReference type="Proteomes" id="UP000747013"/>
    </source>
</evidence>
<sequence length="455" mass="50729">MLKINVNDYEDETLTTGSYGLKFRSFKDIVYVEKPIADIQKLNIFVPLAYFHGGTVNGYNAKTAPIFMPNTVGGYMPGPRDYPGNTSQPNSNETIVTALEHGYVVVSAGLRGRTIMNHGKYVGKAPAFIVDMKAAIRFIRHNAELLPGNINRIVTNGTSAGGATSALTGTSGNESFFNKYLEELGAADESDAIFAASCYCPIHNLEHADSAYEWQFNGFNDWSKLNYATGKIETGQLDSEQVELSKELKQQFIDYLNNLKLLDDDGQKLNLDSDGQGSFLNYVKNFIIQSAQKALDSNQTVDSDSGVIVENEVVKDIDWSKYLKFITRMKSTPAFDDLKMENAEPKLFGTEDVNNQHFTKLAQEHSRVPSTLADQELVQAINPLHYLDNKDGAKYWRIRHGASDRDTSFAIPIILATSLKNAGYKVDFAMPWDTPHSGDYDLRDLFTWIDKICAQ</sequence>
<dbReference type="InterPro" id="IPR048124">
    <property type="entry name" value="Tannase_B"/>
</dbReference>
<dbReference type="InterPro" id="IPR049492">
    <property type="entry name" value="BD-FAE-like_dom"/>
</dbReference>
<dbReference type="InterPro" id="IPR029058">
    <property type="entry name" value="AB_hydrolase_fold"/>
</dbReference>
<dbReference type="AlphaFoldDB" id="A0A921L991"/>
<dbReference type="SUPFAM" id="SSF53474">
    <property type="entry name" value="alpha/beta-Hydrolases"/>
    <property type="match status" value="1"/>
</dbReference>
<dbReference type="Gene3D" id="3.40.50.1820">
    <property type="entry name" value="alpha/beta hydrolase"/>
    <property type="match status" value="1"/>
</dbReference>
<dbReference type="Proteomes" id="UP000747013">
    <property type="component" value="Unassembled WGS sequence"/>
</dbReference>
<accession>A0A921L991</accession>
<dbReference type="Pfam" id="PF20434">
    <property type="entry name" value="BD-FAE"/>
    <property type="match status" value="1"/>
</dbReference>
<organism evidence="2 3">
    <name type="scientific">Companilactobacillus farciminis</name>
    <dbReference type="NCBI Taxonomy" id="1612"/>
    <lineage>
        <taxon>Bacteria</taxon>
        <taxon>Bacillati</taxon>
        <taxon>Bacillota</taxon>
        <taxon>Bacilli</taxon>
        <taxon>Lactobacillales</taxon>
        <taxon>Lactobacillaceae</taxon>
        <taxon>Companilactobacillus</taxon>
    </lineage>
</organism>
<evidence type="ECO:0000259" key="1">
    <source>
        <dbReference type="Pfam" id="PF20434"/>
    </source>
</evidence>
<proteinExistence type="predicted"/>
<dbReference type="NCBIfam" id="NF041556">
    <property type="entry name" value="tannase_B"/>
    <property type="match status" value="1"/>
</dbReference>
<protein>
    <submittedName>
        <fullName evidence="2">Tannase</fullName>
    </submittedName>
</protein>